<reference evidence="1 2" key="1">
    <citation type="journal article" date="2011" name="Cell">
        <title>Insight into structure and assembly of the nuclear pore complex by utilizing the genome of a eukaryotic thermophile.</title>
        <authorList>
            <person name="Amlacher S."/>
            <person name="Sarges P."/>
            <person name="Flemming D."/>
            <person name="van Noort V."/>
            <person name="Kunze R."/>
            <person name="Devos D.P."/>
            <person name="Arumugam M."/>
            <person name="Bork P."/>
            <person name="Hurt E."/>
        </authorList>
    </citation>
    <scope>NUCLEOTIDE SEQUENCE [LARGE SCALE GENOMIC DNA]</scope>
    <source>
        <strain evidence="2">DSM 1495 / CBS 144.50 / IMI 039719</strain>
    </source>
</reference>
<accession>G0S4A0</accession>
<name>G0S4A0_CHATD</name>
<dbReference type="HOGENOM" id="CLU_2209729_0_0_1"/>
<dbReference type="GeneID" id="18257981"/>
<evidence type="ECO:0000313" key="2">
    <source>
        <dbReference type="Proteomes" id="UP000008066"/>
    </source>
</evidence>
<dbReference type="OMA" id="KRSEVWI"/>
<dbReference type="KEGG" id="cthr:CTHT_0039430"/>
<proteinExistence type="predicted"/>
<dbReference type="eggNOG" id="ENOG502QZFD">
    <property type="taxonomic scope" value="Eukaryota"/>
</dbReference>
<dbReference type="Proteomes" id="UP000008066">
    <property type="component" value="Unassembled WGS sequence"/>
</dbReference>
<dbReference type="AlphaFoldDB" id="G0S4A0"/>
<organism evidence="2">
    <name type="scientific">Chaetomium thermophilum (strain DSM 1495 / CBS 144.50 / IMI 039719)</name>
    <name type="common">Thermochaetoides thermophila</name>
    <dbReference type="NCBI Taxonomy" id="759272"/>
    <lineage>
        <taxon>Eukaryota</taxon>
        <taxon>Fungi</taxon>
        <taxon>Dikarya</taxon>
        <taxon>Ascomycota</taxon>
        <taxon>Pezizomycotina</taxon>
        <taxon>Sordariomycetes</taxon>
        <taxon>Sordariomycetidae</taxon>
        <taxon>Sordariales</taxon>
        <taxon>Chaetomiaceae</taxon>
        <taxon>Thermochaetoides</taxon>
    </lineage>
</organism>
<dbReference type="OrthoDB" id="5194807at2759"/>
<gene>
    <name evidence="1" type="ORF">CTHT_0039430</name>
</gene>
<dbReference type="RefSeq" id="XP_006694354.1">
    <property type="nucleotide sequence ID" value="XM_006694291.1"/>
</dbReference>
<protein>
    <submittedName>
        <fullName evidence="1">Uncharacterized protein</fullName>
    </submittedName>
</protein>
<sequence>MPLRVPPPTRVETLCMGAAGITGLVPFYLMAPGADERMSKQTHKWAPRWERNISHFKSPAEKSIQRVTPPIERAVHRLEERLPLERAAKGSERSIKKALDMLGVKHS</sequence>
<evidence type="ECO:0000313" key="1">
    <source>
        <dbReference type="EMBL" id="EGS22058.1"/>
    </source>
</evidence>
<dbReference type="STRING" id="759272.G0S4A0"/>
<dbReference type="EMBL" id="GL988041">
    <property type="protein sequence ID" value="EGS22058.1"/>
    <property type="molecule type" value="Genomic_DNA"/>
</dbReference>
<keyword evidence="2" id="KW-1185">Reference proteome</keyword>